<dbReference type="OrthoDB" id="5422068at2759"/>
<feature type="domain" description="CENP-V/GFA" evidence="5">
    <location>
        <begin position="10"/>
        <end position="147"/>
    </location>
</feature>
<dbReference type="EMBL" id="MSFM01000012">
    <property type="protein sequence ID" value="PKY01094.1"/>
    <property type="molecule type" value="Genomic_DNA"/>
</dbReference>
<dbReference type="InterPro" id="IPR006913">
    <property type="entry name" value="CENP-V/GFA"/>
</dbReference>
<dbReference type="InterPro" id="IPR011057">
    <property type="entry name" value="Mss4-like_sf"/>
</dbReference>
<keyword evidence="4" id="KW-0456">Lyase</keyword>
<gene>
    <name evidence="6" type="ORF">P168DRAFT_292973</name>
</gene>
<dbReference type="Pfam" id="PF04828">
    <property type="entry name" value="GFA"/>
    <property type="match status" value="2"/>
</dbReference>
<evidence type="ECO:0000313" key="6">
    <source>
        <dbReference type="EMBL" id="PKY01094.1"/>
    </source>
</evidence>
<reference evidence="6" key="1">
    <citation type="submission" date="2016-12" db="EMBL/GenBank/DDBJ databases">
        <title>The genomes of Aspergillus section Nigri reveals drivers in fungal speciation.</title>
        <authorList>
            <consortium name="DOE Joint Genome Institute"/>
            <person name="Vesth T.C."/>
            <person name="Nybo J."/>
            <person name="Theobald S."/>
            <person name="Brandl J."/>
            <person name="Frisvad J.C."/>
            <person name="Nielsen K.F."/>
            <person name="Lyhne E.K."/>
            <person name="Kogle M.E."/>
            <person name="Kuo A."/>
            <person name="Riley R."/>
            <person name="Clum A."/>
            <person name="Nolan M."/>
            <person name="Lipzen A."/>
            <person name="Salamov A."/>
            <person name="Henrissat B."/>
            <person name="Wiebenga A."/>
            <person name="De vries R.P."/>
            <person name="Grigoriev I.V."/>
            <person name="Mortensen U.H."/>
            <person name="Andersen M.R."/>
            <person name="Baker S.E."/>
        </authorList>
    </citation>
    <scope>NUCLEOTIDE SEQUENCE</scope>
    <source>
        <strain evidence="6">IBT 28561</strain>
    </source>
</reference>
<evidence type="ECO:0000313" key="7">
    <source>
        <dbReference type="Proteomes" id="UP000234254"/>
    </source>
</evidence>
<evidence type="ECO:0000256" key="2">
    <source>
        <dbReference type="ARBA" id="ARBA00022723"/>
    </source>
</evidence>
<dbReference type="GO" id="GO:0046872">
    <property type="term" value="F:metal ion binding"/>
    <property type="evidence" value="ECO:0007669"/>
    <property type="project" value="UniProtKB-KW"/>
</dbReference>
<evidence type="ECO:0000259" key="5">
    <source>
        <dbReference type="PROSITE" id="PS51891"/>
    </source>
</evidence>
<dbReference type="SUPFAM" id="SSF51316">
    <property type="entry name" value="Mss4-like"/>
    <property type="match status" value="2"/>
</dbReference>
<sequence>MASPTETKTLTAACHCRNVHFTITIPRANLPLDIHLCHCSLCRYTHGTFCTFHANLPEGVEPEFIAPSSMSNLTPYTHPQGHSIGYFCSTCGCNIGDRDSVWVISSAIFDANRDDAVWKINEHIFASSAPSGDLARLLPRVGGHQLHVSHDPDSIPSKEQVSASDAENDVLRAECHCGGVSFDIARPSKEFTEDPANSDWVPPGEEQKWRAVIEVCDDCRLVNGANLAGWVFVPTDHMSPRPGDDLVLGTSKTYQSSEGVLRSFCGRCGATVFYGCVDRPHILDVSVGILRAPEGVMATTWAFWIMANIGREDGRRYDAEFTKALIEGVDHWVGKNGQTTVDKVEN</sequence>
<comment type="caution">
    <text evidence="6">The sequence shown here is derived from an EMBL/GenBank/DDBJ whole genome shotgun (WGS) entry which is preliminary data.</text>
</comment>
<dbReference type="VEuPathDB" id="FungiDB:P168DRAFT_292973"/>
<dbReference type="GO" id="GO:0016846">
    <property type="term" value="F:carbon-sulfur lyase activity"/>
    <property type="evidence" value="ECO:0007669"/>
    <property type="project" value="InterPro"/>
</dbReference>
<dbReference type="Proteomes" id="UP000234254">
    <property type="component" value="Unassembled WGS sequence"/>
</dbReference>
<keyword evidence="3" id="KW-0862">Zinc</keyword>
<comment type="similarity">
    <text evidence="1">Belongs to the Gfa family.</text>
</comment>
<evidence type="ECO:0000256" key="4">
    <source>
        <dbReference type="ARBA" id="ARBA00023239"/>
    </source>
</evidence>
<dbReference type="PANTHER" id="PTHR33337:SF31">
    <property type="entry name" value="DUF636 DOMAIN PROTEIN (AFU_ORTHOLOGUE AFUA_2G12650)"/>
    <property type="match status" value="1"/>
</dbReference>
<dbReference type="AlphaFoldDB" id="A0A2I1CU04"/>
<evidence type="ECO:0000256" key="3">
    <source>
        <dbReference type="ARBA" id="ARBA00022833"/>
    </source>
</evidence>
<dbReference type="Gene3D" id="3.90.1590.10">
    <property type="entry name" value="glutathione-dependent formaldehyde- activating enzyme (gfa)"/>
    <property type="match status" value="2"/>
</dbReference>
<dbReference type="PROSITE" id="PS51891">
    <property type="entry name" value="CENP_V_GFA"/>
    <property type="match status" value="1"/>
</dbReference>
<name>A0A2I1CU04_ASPC2</name>
<keyword evidence="2" id="KW-0479">Metal-binding</keyword>
<organism evidence="6 7">
    <name type="scientific">Aspergillus campestris (strain IBT 28561)</name>
    <dbReference type="NCBI Taxonomy" id="1392248"/>
    <lineage>
        <taxon>Eukaryota</taxon>
        <taxon>Fungi</taxon>
        <taxon>Dikarya</taxon>
        <taxon>Ascomycota</taxon>
        <taxon>Pezizomycotina</taxon>
        <taxon>Eurotiomycetes</taxon>
        <taxon>Eurotiomycetidae</taxon>
        <taxon>Eurotiales</taxon>
        <taxon>Aspergillaceae</taxon>
        <taxon>Aspergillus</taxon>
        <taxon>Aspergillus subgen. Circumdati</taxon>
    </lineage>
</organism>
<evidence type="ECO:0000256" key="1">
    <source>
        <dbReference type="ARBA" id="ARBA00005495"/>
    </source>
</evidence>
<keyword evidence="7" id="KW-1185">Reference proteome</keyword>
<dbReference type="RefSeq" id="XP_024689688.1">
    <property type="nucleotide sequence ID" value="XM_024837713.1"/>
</dbReference>
<protein>
    <recommendedName>
        <fullName evidence="5">CENP-V/GFA domain-containing protein</fullName>
    </recommendedName>
</protein>
<dbReference type="GeneID" id="36545237"/>
<accession>A0A2I1CU04</accession>
<proteinExistence type="inferred from homology"/>
<dbReference type="PANTHER" id="PTHR33337">
    <property type="entry name" value="GFA DOMAIN-CONTAINING PROTEIN"/>
    <property type="match status" value="1"/>
</dbReference>